<dbReference type="GeneID" id="13396736"/>
<evidence type="ECO:0000256" key="1">
    <source>
        <dbReference type="SAM" id="MobiDB-lite"/>
    </source>
</evidence>
<dbReference type="EMBL" id="CM001215">
    <property type="protein sequence ID" value="EGP81918.1"/>
    <property type="molecule type" value="Genomic_DNA"/>
</dbReference>
<keyword evidence="3" id="KW-1185">Reference proteome</keyword>
<protein>
    <submittedName>
        <fullName evidence="2">Uncharacterized protein</fullName>
    </submittedName>
</protein>
<organism evidence="2 3">
    <name type="scientific">Zymoseptoria tritici (strain CBS 115943 / IPO323)</name>
    <name type="common">Speckled leaf blotch fungus</name>
    <name type="synonym">Septoria tritici</name>
    <dbReference type="NCBI Taxonomy" id="336722"/>
    <lineage>
        <taxon>Eukaryota</taxon>
        <taxon>Fungi</taxon>
        <taxon>Dikarya</taxon>
        <taxon>Ascomycota</taxon>
        <taxon>Pezizomycotina</taxon>
        <taxon>Dothideomycetes</taxon>
        <taxon>Dothideomycetidae</taxon>
        <taxon>Mycosphaerellales</taxon>
        <taxon>Mycosphaerellaceae</taxon>
        <taxon>Zymoseptoria</taxon>
    </lineage>
</organism>
<reference evidence="2 3" key="1">
    <citation type="journal article" date="2011" name="PLoS Genet.">
        <title>Finished genome of the fungal wheat pathogen Mycosphaerella graminicola reveals dispensome structure, chromosome plasticity, and stealth pathogenesis.</title>
        <authorList>
            <person name="Goodwin S.B."/>
            <person name="Ben M'barek S."/>
            <person name="Dhillon B."/>
            <person name="Wittenberg A.H.J."/>
            <person name="Crane C.F."/>
            <person name="Hane J.K."/>
            <person name="Foster A.J."/>
            <person name="Van der Lee T.A.J."/>
            <person name="Grimwood J."/>
            <person name="Aerts A."/>
            <person name="Antoniw J."/>
            <person name="Bailey A."/>
            <person name="Bluhm B."/>
            <person name="Bowler J."/>
            <person name="Bristow J."/>
            <person name="van der Burgt A."/>
            <person name="Canto-Canche B."/>
            <person name="Churchill A.C.L."/>
            <person name="Conde-Ferraez L."/>
            <person name="Cools H.J."/>
            <person name="Coutinho P.M."/>
            <person name="Csukai M."/>
            <person name="Dehal P."/>
            <person name="De Wit P."/>
            <person name="Donzelli B."/>
            <person name="van de Geest H.C."/>
            <person name="van Ham R.C.H.J."/>
            <person name="Hammond-Kosack K.E."/>
            <person name="Henrissat B."/>
            <person name="Kilian A."/>
            <person name="Kobayashi A.K."/>
            <person name="Koopmann E."/>
            <person name="Kourmpetis Y."/>
            <person name="Kuzniar A."/>
            <person name="Lindquist E."/>
            <person name="Lombard V."/>
            <person name="Maliepaard C."/>
            <person name="Martins N."/>
            <person name="Mehrabi R."/>
            <person name="Nap J.P.H."/>
            <person name="Ponomarenko A."/>
            <person name="Rudd J.J."/>
            <person name="Salamov A."/>
            <person name="Schmutz J."/>
            <person name="Schouten H.J."/>
            <person name="Shapiro H."/>
            <person name="Stergiopoulos I."/>
            <person name="Torriani S.F.F."/>
            <person name="Tu H."/>
            <person name="de Vries R.P."/>
            <person name="Waalwijk C."/>
            <person name="Ware S.B."/>
            <person name="Wiebenga A."/>
            <person name="Zwiers L.-H."/>
            <person name="Oliver R.P."/>
            <person name="Grigoriev I.V."/>
            <person name="Kema G.H.J."/>
        </authorList>
    </citation>
    <scope>NUCLEOTIDE SEQUENCE [LARGE SCALE GENOMIC DNA]</scope>
    <source>
        <strain evidence="3">CBS 115943 / IPO323</strain>
    </source>
</reference>
<name>F9XS79_ZYMTI</name>
<feature type="non-terminal residue" evidence="2">
    <location>
        <position position="53"/>
    </location>
</feature>
<dbReference type="Proteomes" id="UP000008062">
    <property type="component" value="Chromosome 20"/>
</dbReference>
<accession>F9XS79</accession>
<evidence type="ECO:0000313" key="3">
    <source>
        <dbReference type="Proteomes" id="UP000008062"/>
    </source>
</evidence>
<gene>
    <name evidence="2" type="ORF">MYCGRDRAFT_83270</name>
</gene>
<dbReference type="InParanoid" id="F9XS79"/>
<dbReference type="AlphaFoldDB" id="F9XS79"/>
<dbReference type="HOGENOM" id="CLU_3074565_0_0_1"/>
<proteinExistence type="predicted"/>
<evidence type="ECO:0000313" key="2">
    <source>
        <dbReference type="EMBL" id="EGP81918.1"/>
    </source>
</evidence>
<sequence>MPKAYSHAKDPVVDVATDPPISSTESEASFVTATLLPDIRTSPLPLLLFGPST</sequence>
<dbReference type="KEGG" id="ztr:MYCGRDRAFT_83270"/>
<feature type="region of interest" description="Disordered" evidence="1">
    <location>
        <begin position="1"/>
        <end position="24"/>
    </location>
</feature>
<dbReference type="RefSeq" id="XP_003846942.1">
    <property type="nucleotide sequence ID" value="XM_003846894.1"/>
</dbReference>